<evidence type="ECO:0000313" key="2">
    <source>
        <dbReference type="EMBL" id="KAJ3599807.1"/>
    </source>
</evidence>
<reference evidence="2" key="1">
    <citation type="submission" date="2022-07" db="EMBL/GenBank/DDBJ databases">
        <title>Chromosome-level genome of Muraenolepis orangiensis.</title>
        <authorList>
            <person name="Kim J."/>
        </authorList>
    </citation>
    <scope>NUCLEOTIDE SEQUENCE</scope>
    <source>
        <strain evidence="2">KU_S4_2022</strain>
        <tissue evidence="2">Muscle</tissue>
    </source>
</reference>
<feature type="compositionally biased region" description="Basic and acidic residues" evidence="1">
    <location>
        <begin position="7"/>
        <end position="33"/>
    </location>
</feature>
<dbReference type="Proteomes" id="UP001148018">
    <property type="component" value="Unassembled WGS sequence"/>
</dbReference>
<name>A0A9Q0E8A4_9TELE</name>
<organism evidence="2 3">
    <name type="scientific">Muraenolepis orangiensis</name>
    <name type="common">Patagonian moray cod</name>
    <dbReference type="NCBI Taxonomy" id="630683"/>
    <lineage>
        <taxon>Eukaryota</taxon>
        <taxon>Metazoa</taxon>
        <taxon>Chordata</taxon>
        <taxon>Craniata</taxon>
        <taxon>Vertebrata</taxon>
        <taxon>Euteleostomi</taxon>
        <taxon>Actinopterygii</taxon>
        <taxon>Neopterygii</taxon>
        <taxon>Teleostei</taxon>
        <taxon>Neoteleostei</taxon>
        <taxon>Acanthomorphata</taxon>
        <taxon>Zeiogadaria</taxon>
        <taxon>Gadariae</taxon>
        <taxon>Gadiformes</taxon>
        <taxon>Muraenolepidoidei</taxon>
        <taxon>Muraenolepididae</taxon>
        <taxon>Muraenolepis</taxon>
    </lineage>
</organism>
<feature type="region of interest" description="Disordered" evidence="1">
    <location>
        <begin position="1"/>
        <end position="58"/>
    </location>
</feature>
<keyword evidence="3" id="KW-1185">Reference proteome</keyword>
<proteinExistence type="predicted"/>
<comment type="caution">
    <text evidence="2">The sequence shown here is derived from an EMBL/GenBank/DDBJ whole genome shotgun (WGS) entry which is preliminary data.</text>
</comment>
<sequence>MLVSLSHTRDGTTRGDRAGRGRAVLTEKNRDEVAVLGEGDGAGTQQKSAVESGMPPMSPCGMLRRVGVWQAEGGRRVWGAPGVTFPCSDSTEPHVTMHTARCGPRNASGLLNSTVTTDGTKWGGGA</sequence>
<dbReference type="EMBL" id="JANIIK010000048">
    <property type="protein sequence ID" value="KAJ3599807.1"/>
    <property type="molecule type" value="Genomic_DNA"/>
</dbReference>
<evidence type="ECO:0000256" key="1">
    <source>
        <dbReference type="SAM" id="MobiDB-lite"/>
    </source>
</evidence>
<evidence type="ECO:0000313" key="3">
    <source>
        <dbReference type="Proteomes" id="UP001148018"/>
    </source>
</evidence>
<accession>A0A9Q0E8A4</accession>
<gene>
    <name evidence="2" type="ORF">NHX12_033761</name>
</gene>
<dbReference type="AlphaFoldDB" id="A0A9Q0E8A4"/>
<protein>
    <submittedName>
        <fullName evidence="2">Uncharacterized protein</fullName>
    </submittedName>
</protein>